<dbReference type="AlphaFoldDB" id="A0A7T2LMZ4"/>
<evidence type="ECO:0000313" key="3">
    <source>
        <dbReference type="Proteomes" id="UP000594873"/>
    </source>
</evidence>
<dbReference type="InterPro" id="IPR036390">
    <property type="entry name" value="WH_DNA-bd_sf"/>
</dbReference>
<dbReference type="GO" id="GO:0006950">
    <property type="term" value="P:response to stress"/>
    <property type="evidence" value="ECO:0007669"/>
    <property type="project" value="TreeGrafter"/>
</dbReference>
<dbReference type="Proteomes" id="UP000594873">
    <property type="component" value="Chromosome"/>
</dbReference>
<dbReference type="InterPro" id="IPR039422">
    <property type="entry name" value="MarR/SlyA-like"/>
</dbReference>
<dbReference type="SMART" id="SM00347">
    <property type="entry name" value="HTH_MARR"/>
    <property type="match status" value="1"/>
</dbReference>
<reference evidence="2 3" key="1">
    <citation type="submission" date="2020-11" db="EMBL/GenBank/DDBJ databases">
        <title>Genome seq and assembly of Sphingosinicella sp.</title>
        <authorList>
            <person name="Chhetri G."/>
        </authorList>
    </citation>
    <scope>NUCLEOTIDE SEQUENCE [LARGE SCALE GENOMIC DNA]</scope>
    <source>
        <strain evidence="2 3">UDD2</strain>
    </source>
</reference>
<evidence type="ECO:0000259" key="1">
    <source>
        <dbReference type="SMART" id="SM00347"/>
    </source>
</evidence>
<dbReference type="InterPro" id="IPR036388">
    <property type="entry name" value="WH-like_DNA-bd_sf"/>
</dbReference>
<sequence>MSSGQPRFDLVDFGNYISQVNPVIRTTTEAIEALRAFNRFHTQFFGVLEASFMGSGLSLAEARVLFEIARCQPVPASGIQAELGLDAGYLSRMIRRFEASELVYRDRGVDARQRPISLTVKGRDVLGAVDSEVQQDVAASIAHLDSLDRAALVEALQTVTALLSRGKAER</sequence>
<dbReference type="PANTHER" id="PTHR33164">
    <property type="entry name" value="TRANSCRIPTIONAL REGULATOR, MARR FAMILY"/>
    <property type="match status" value="1"/>
</dbReference>
<keyword evidence="3" id="KW-1185">Reference proteome</keyword>
<feature type="domain" description="HTH marR-type" evidence="1">
    <location>
        <begin position="50"/>
        <end position="149"/>
    </location>
</feature>
<dbReference type="PANTHER" id="PTHR33164:SF43">
    <property type="entry name" value="HTH-TYPE TRANSCRIPTIONAL REPRESSOR YETL"/>
    <property type="match status" value="1"/>
</dbReference>
<dbReference type="Gene3D" id="1.10.10.10">
    <property type="entry name" value="Winged helix-like DNA-binding domain superfamily/Winged helix DNA-binding domain"/>
    <property type="match status" value="1"/>
</dbReference>
<dbReference type="SUPFAM" id="SSF46785">
    <property type="entry name" value="Winged helix' DNA-binding domain"/>
    <property type="match status" value="1"/>
</dbReference>
<dbReference type="GO" id="GO:0003700">
    <property type="term" value="F:DNA-binding transcription factor activity"/>
    <property type="evidence" value="ECO:0007669"/>
    <property type="project" value="InterPro"/>
</dbReference>
<dbReference type="InterPro" id="IPR000835">
    <property type="entry name" value="HTH_MarR-typ"/>
</dbReference>
<dbReference type="KEGG" id="sflv:IC614_05610"/>
<gene>
    <name evidence="2" type="ORF">IC614_05610</name>
</gene>
<organism evidence="2 3">
    <name type="scientific">Allosphingosinicella flava</name>
    <dbReference type="NCBI Taxonomy" id="2771430"/>
    <lineage>
        <taxon>Bacteria</taxon>
        <taxon>Pseudomonadati</taxon>
        <taxon>Pseudomonadota</taxon>
        <taxon>Alphaproteobacteria</taxon>
        <taxon>Sphingomonadales</taxon>
        <taxon>Sphingomonadaceae</taxon>
        <taxon>Allosphingosinicella</taxon>
    </lineage>
</organism>
<accession>A0A7T2LMZ4</accession>
<evidence type="ECO:0000313" key="2">
    <source>
        <dbReference type="EMBL" id="QPQ56051.1"/>
    </source>
</evidence>
<protein>
    <submittedName>
        <fullName evidence="2">Winged helix-turn-helix transcriptional regulator</fullName>
    </submittedName>
</protein>
<dbReference type="Pfam" id="PF12802">
    <property type="entry name" value="MarR_2"/>
    <property type="match status" value="1"/>
</dbReference>
<name>A0A7T2LMZ4_9SPHN</name>
<dbReference type="EMBL" id="CP065592">
    <property type="protein sequence ID" value="QPQ56051.1"/>
    <property type="molecule type" value="Genomic_DNA"/>
</dbReference>
<proteinExistence type="predicted"/>